<feature type="transmembrane region" description="Helical" evidence="1">
    <location>
        <begin position="282"/>
        <end position="301"/>
    </location>
</feature>
<keyword evidence="1" id="KW-0812">Transmembrane</keyword>
<dbReference type="RefSeq" id="WP_093830085.1">
    <property type="nucleotide sequence ID" value="NZ_FOLQ01000009.1"/>
</dbReference>
<feature type="transmembrane region" description="Helical" evidence="1">
    <location>
        <begin position="12"/>
        <end position="28"/>
    </location>
</feature>
<protein>
    <recommendedName>
        <fullName evidence="4">Dolichyl-phosphate-mannose-protein mannosyltransferase</fullName>
    </recommendedName>
</protein>
<feature type="transmembrane region" description="Helical" evidence="1">
    <location>
        <begin position="307"/>
        <end position="324"/>
    </location>
</feature>
<dbReference type="Proteomes" id="UP000198598">
    <property type="component" value="Unassembled WGS sequence"/>
</dbReference>
<keyword evidence="1" id="KW-0472">Membrane</keyword>
<dbReference type="STRING" id="662367.SAMN05216167_109178"/>
<evidence type="ECO:0008006" key="4">
    <source>
        <dbReference type="Google" id="ProtNLM"/>
    </source>
</evidence>
<evidence type="ECO:0000313" key="2">
    <source>
        <dbReference type="EMBL" id="SFE02564.1"/>
    </source>
</evidence>
<keyword evidence="1" id="KW-1133">Transmembrane helix</keyword>
<feature type="transmembrane region" description="Helical" evidence="1">
    <location>
        <begin position="356"/>
        <end position="375"/>
    </location>
</feature>
<feature type="transmembrane region" description="Helical" evidence="1">
    <location>
        <begin position="40"/>
        <end position="60"/>
    </location>
</feature>
<dbReference type="OrthoDB" id="9255519at2"/>
<organism evidence="2 3">
    <name type="scientific">Spirosoma endophyticum</name>
    <dbReference type="NCBI Taxonomy" id="662367"/>
    <lineage>
        <taxon>Bacteria</taxon>
        <taxon>Pseudomonadati</taxon>
        <taxon>Bacteroidota</taxon>
        <taxon>Cytophagia</taxon>
        <taxon>Cytophagales</taxon>
        <taxon>Cytophagaceae</taxon>
        <taxon>Spirosoma</taxon>
    </lineage>
</organism>
<evidence type="ECO:0000313" key="3">
    <source>
        <dbReference type="Proteomes" id="UP000198598"/>
    </source>
</evidence>
<feature type="transmembrane region" description="Helical" evidence="1">
    <location>
        <begin position="246"/>
        <end position="270"/>
    </location>
</feature>
<feature type="transmembrane region" description="Helical" evidence="1">
    <location>
        <begin position="333"/>
        <end position="350"/>
    </location>
</feature>
<keyword evidence="3" id="KW-1185">Reference proteome</keyword>
<feature type="transmembrane region" description="Helical" evidence="1">
    <location>
        <begin position="218"/>
        <end position="234"/>
    </location>
</feature>
<feature type="transmembrane region" description="Helical" evidence="1">
    <location>
        <begin position="382"/>
        <end position="401"/>
    </location>
</feature>
<feature type="transmembrane region" description="Helical" evidence="1">
    <location>
        <begin position="115"/>
        <end position="135"/>
    </location>
</feature>
<name>A0A1I1X569_9BACT</name>
<proteinExistence type="predicted"/>
<feature type="transmembrane region" description="Helical" evidence="1">
    <location>
        <begin position="147"/>
        <end position="166"/>
    </location>
</feature>
<evidence type="ECO:0000256" key="1">
    <source>
        <dbReference type="SAM" id="Phobius"/>
    </source>
</evidence>
<dbReference type="AlphaFoldDB" id="A0A1I1X569"/>
<dbReference type="EMBL" id="FOLQ01000009">
    <property type="protein sequence ID" value="SFE02564.1"/>
    <property type="molecule type" value="Genomic_DNA"/>
</dbReference>
<accession>A0A1I1X569</accession>
<reference evidence="2 3" key="1">
    <citation type="submission" date="2016-10" db="EMBL/GenBank/DDBJ databases">
        <authorList>
            <person name="de Groot N.N."/>
        </authorList>
    </citation>
    <scope>NUCLEOTIDE SEQUENCE [LARGE SCALE GENOMIC DNA]</scope>
    <source>
        <strain evidence="2 3">DSM 26130</strain>
    </source>
</reference>
<sequence length="560" mass="63215">MNLLLSPLFWEVGGWLAFLFVGGLCMWADFGRNLSRKQQIGLLAVLIGLLCFKRVLVLFINRELNPDESQLLSQALTLRYHPVYWKYVDGATMGPLSCYFVSLPGFFGVPLNYVVIRWLAFGCTLLSVTGGYFAIENFFGPRAARLAIFPAIAFLAFTTHLDFLHATNEHLSLALIGLAIWQYSRLYKQRAFDSVTGLFLLGFVSSLVPFAKLQGTPTALIIVSAAFIGLIRQFPTLTPFRFWRALGGLLIGGLLFPVLVVALTLFFGVFGDFIHFYIQSNLAYSAGAGFLVFLAHFPVFVSRTSDFVLFLLPTLALIIAWVLFSRKGNGKSDVLFFSVAVLVSSAYAVIKPGNEFTHYLLYLVIPVCLLNAWFLDTFRKPVHTVFWVAAILISVGTNAMMEGDKPSNKYRQIPFALRHFYVSPTAQEVLKLAKPGEDLVVWGWAPNFNVETQMPQGVCDNHTIREVMGSDQEVHRARYMRNIQASRPPVFLDAVGPHSTWLNDRARYGYETFPELKRFIDTNYRYVGEIDQTRVYARNDRYKQPTLTTTSNVDKTRINL</sequence>
<gene>
    <name evidence="2" type="ORF">SAMN05216167_109178</name>
</gene>